<sequence>MIHCRPKTKTYISLILIVLVLIAGLVYLLFDFSRHQTYGLWFYLIACPLLTVVLLLLLVKMMAGFKFISAGNNELVVRIPLKSLRASYPISAILGWQEEVIKANKREFKHLNILLDRNNSFSISNHEHEKYEELAKYLQKKVPKKRIKT</sequence>
<organism evidence="2 3">
    <name type="scientific">Lunatimonas lonarensis</name>
    <dbReference type="NCBI Taxonomy" id="1232681"/>
    <lineage>
        <taxon>Bacteria</taxon>
        <taxon>Pseudomonadati</taxon>
        <taxon>Bacteroidota</taxon>
        <taxon>Cytophagia</taxon>
        <taxon>Cytophagales</taxon>
        <taxon>Cyclobacteriaceae</taxon>
    </lineage>
</organism>
<dbReference type="RefSeq" id="WP_010853957.1">
    <property type="nucleotide sequence ID" value="NZ_AQHR01000050.1"/>
</dbReference>
<dbReference type="EMBL" id="AQHR01000050">
    <property type="protein sequence ID" value="EON77600.1"/>
    <property type="molecule type" value="Genomic_DNA"/>
</dbReference>
<keyword evidence="1" id="KW-1133">Transmembrane helix</keyword>
<accession>R7ZU07</accession>
<keyword evidence="1" id="KW-0472">Membrane</keyword>
<proteinExistence type="predicted"/>
<evidence type="ECO:0008006" key="4">
    <source>
        <dbReference type="Google" id="ProtNLM"/>
    </source>
</evidence>
<dbReference type="STRING" id="1232681.ADIS_1819"/>
<feature type="transmembrane region" description="Helical" evidence="1">
    <location>
        <begin position="38"/>
        <end position="59"/>
    </location>
</feature>
<feature type="transmembrane region" description="Helical" evidence="1">
    <location>
        <begin position="12"/>
        <end position="32"/>
    </location>
</feature>
<dbReference type="Proteomes" id="UP000013909">
    <property type="component" value="Unassembled WGS sequence"/>
</dbReference>
<evidence type="ECO:0000313" key="2">
    <source>
        <dbReference type="EMBL" id="EON77600.1"/>
    </source>
</evidence>
<reference evidence="2 3" key="1">
    <citation type="submission" date="2013-02" db="EMBL/GenBank/DDBJ databases">
        <title>A novel strain isolated from Lonar lake, Maharashtra, India.</title>
        <authorList>
            <person name="Singh A."/>
        </authorList>
    </citation>
    <scope>NUCLEOTIDE SEQUENCE [LARGE SCALE GENOMIC DNA]</scope>
    <source>
        <strain evidence="2 3">AK24</strain>
    </source>
</reference>
<dbReference type="AlphaFoldDB" id="R7ZU07"/>
<evidence type="ECO:0000313" key="3">
    <source>
        <dbReference type="Proteomes" id="UP000013909"/>
    </source>
</evidence>
<name>R7ZU07_9BACT</name>
<protein>
    <recommendedName>
        <fullName evidence="4">PH domain-containing protein</fullName>
    </recommendedName>
</protein>
<evidence type="ECO:0000256" key="1">
    <source>
        <dbReference type="SAM" id="Phobius"/>
    </source>
</evidence>
<keyword evidence="1" id="KW-0812">Transmembrane</keyword>
<comment type="caution">
    <text evidence="2">The sequence shown here is derived from an EMBL/GenBank/DDBJ whole genome shotgun (WGS) entry which is preliminary data.</text>
</comment>
<dbReference type="OrthoDB" id="981130at2"/>
<gene>
    <name evidence="2" type="ORF">ADIS_1819</name>
</gene>
<keyword evidence="3" id="KW-1185">Reference proteome</keyword>